<evidence type="ECO:0000256" key="1">
    <source>
        <dbReference type="ARBA" id="ARBA00004434"/>
    </source>
</evidence>
<evidence type="ECO:0000256" key="10">
    <source>
        <dbReference type="RuleBase" id="RU004396"/>
    </source>
</evidence>
<comment type="similarity">
    <text evidence="3 10">Belongs to the cytochrome c oxidase subunit 6A family.</text>
</comment>
<evidence type="ECO:0000256" key="8">
    <source>
        <dbReference type="ARBA" id="ARBA00023128"/>
    </source>
</evidence>
<keyword evidence="9" id="KW-0472">Membrane</keyword>
<evidence type="ECO:0000256" key="4">
    <source>
        <dbReference type="ARBA" id="ARBA00022692"/>
    </source>
</evidence>
<accession>A0A1B6D8X7</accession>
<dbReference type="FunFam" id="4.10.95.10:FF:000001">
    <property type="entry name" value="Cytochrome c oxidase subunit 6A, mitochondrial"/>
    <property type="match status" value="1"/>
</dbReference>
<reference evidence="11" key="1">
    <citation type="submission" date="2015-12" db="EMBL/GenBank/DDBJ databases">
        <title>De novo transcriptome assembly of four potential Pierce s Disease insect vectors from Arizona vineyards.</title>
        <authorList>
            <person name="Tassone E.E."/>
        </authorList>
    </citation>
    <scope>NUCLEOTIDE SEQUENCE</scope>
</reference>
<dbReference type="GO" id="GO:0030234">
    <property type="term" value="F:enzyme regulator activity"/>
    <property type="evidence" value="ECO:0007669"/>
    <property type="project" value="TreeGrafter"/>
</dbReference>
<keyword evidence="6" id="KW-0809">Transit peptide</keyword>
<dbReference type="Pfam" id="PF02046">
    <property type="entry name" value="COX6A"/>
    <property type="match status" value="1"/>
</dbReference>
<evidence type="ECO:0000256" key="3">
    <source>
        <dbReference type="ARBA" id="ARBA00005553"/>
    </source>
</evidence>
<gene>
    <name evidence="11" type="ORF">g.21406</name>
</gene>
<keyword evidence="5" id="KW-0999">Mitochondrion inner membrane</keyword>
<dbReference type="CDD" id="cd00925">
    <property type="entry name" value="Cyt_c_Oxidase_VIa"/>
    <property type="match status" value="1"/>
</dbReference>
<dbReference type="Gene3D" id="4.10.95.10">
    <property type="entry name" value="Cytochrome c oxidase, subunit VIa"/>
    <property type="match status" value="1"/>
</dbReference>
<evidence type="ECO:0000256" key="7">
    <source>
        <dbReference type="ARBA" id="ARBA00022989"/>
    </source>
</evidence>
<dbReference type="AlphaFoldDB" id="A0A1B6D8X7"/>
<dbReference type="InterPro" id="IPR001349">
    <property type="entry name" value="Cyt_c_oxidase_su6a"/>
</dbReference>
<organism evidence="11">
    <name type="scientific">Clastoptera arizonana</name>
    <name type="common">Arizona spittle bug</name>
    <dbReference type="NCBI Taxonomy" id="38151"/>
    <lineage>
        <taxon>Eukaryota</taxon>
        <taxon>Metazoa</taxon>
        <taxon>Ecdysozoa</taxon>
        <taxon>Arthropoda</taxon>
        <taxon>Hexapoda</taxon>
        <taxon>Insecta</taxon>
        <taxon>Pterygota</taxon>
        <taxon>Neoptera</taxon>
        <taxon>Paraneoptera</taxon>
        <taxon>Hemiptera</taxon>
        <taxon>Auchenorrhyncha</taxon>
        <taxon>Cercopoidea</taxon>
        <taxon>Clastopteridae</taxon>
        <taxon>Clastoptera</taxon>
    </lineage>
</organism>
<dbReference type="GO" id="GO:0006123">
    <property type="term" value="P:mitochondrial electron transport, cytochrome c to oxygen"/>
    <property type="evidence" value="ECO:0007669"/>
    <property type="project" value="TreeGrafter"/>
</dbReference>
<evidence type="ECO:0000256" key="2">
    <source>
        <dbReference type="ARBA" id="ARBA00004673"/>
    </source>
</evidence>
<evidence type="ECO:0000256" key="9">
    <source>
        <dbReference type="ARBA" id="ARBA00023136"/>
    </source>
</evidence>
<comment type="pathway">
    <text evidence="2">Energy metabolism; oxidative phosphorylation.</text>
</comment>
<keyword evidence="7" id="KW-1133">Transmembrane helix</keyword>
<dbReference type="PANTHER" id="PTHR11504:SF0">
    <property type="entry name" value="CYTOCHROME C OXIDASE SUBUNIT"/>
    <property type="match status" value="1"/>
</dbReference>
<protein>
    <recommendedName>
        <fullName evidence="12">Cytochrome c oxidase polypeptide VIa</fullName>
    </recommendedName>
</protein>
<evidence type="ECO:0000256" key="6">
    <source>
        <dbReference type="ARBA" id="ARBA00022946"/>
    </source>
</evidence>
<name>A0A1B6D8X7_9HEMI</name>
<dbReference type="InterPro" id="IPR036418">
    <property type="entry name" value="Cyt_c_oxidase_su6a_sf"/>
</dbReference>
<dbReference type="EMBL" id="GEDC01015186">
    <property type="protein sequence ID" value="JAS22112.1"/>
    <property type="molecule type" value="Transcribed_RNA"/>
</dbReference>
<keyword evidence="4" id="KW-0812">Transmembrane</keyword>
<sequence>MAGISGLVFKRLFSKSIQNYNAVEGPSAVSGSHGDAGMKLWRNLSFFVGLPAVILCALNAYLKHLEEDHTPPEFVAYEHLRIRNKRFPWGDGSRSLFHNPHTNALPTGYEEAHH</sequence>
<comment type="subcellular location">
    <subcellularLocation>
        <location evidence="1">Mitochondrion inner membrane</location>
        <topology evidence="1">Single-pass membrane protein</topology>
    </subcellularLocation>
</comment>
<proteinExistence type="inferred from homology"/>
<dbReference type="GO" id="GO:0005743">
    <property type="term" value="C:mitochondrial inner membrane"/>
    <property type="evidence" value="ECO:0007669"/>
    <property type="project" value="UniProtKB-SubCell"/>
</dbReference>
<dbReference type="SUPFAM" id="SSF81411">
    <property type="entry name" value="Mitochondrial cytochrome c oxidase subunit VIa"/>
    <property type="match status" value="1"/>
</dbReference>
<evidence type="ECO:0008006" key="12">
    <source>
        <dbReference type="Google" id="ProtNLM"/>
    </source>
</evidence>
<evidence type="ECO:0000313" key="11">
    <source>
        <dbReference type="EMBL" id="JAS22112.1"/>
    </source>
</evidence>
<keyword evidence="8" id="KW-0496">Mitochondrion</keyword>
<evidence type="ECO:0000256" key="5">
    <source>
        <dbReference type="ARBA" id="ARBA00022792"/>
    </source>
</evidence>
<dbReference type="PANTHER" id="PTHR11504">
    <property type="entry name" value="CYTOCHROME C OXIDASE POLYPEPTIDE VIA"/>
    <property type="match status" value="1"/>
</dbReference>